<evidence type="ECO:0000313" key="1">
    <source>
        <dbReference type="EMBL" id="VBB41259.1"/>
    </source>
</evidence>
<name>A0A652ZZS1_9SPIR</name>
<sequence length="63" mass="7259">MGQCKRSRDDEADLHLRNQKRQKESCIGGKTWVVTHFALSIGTVWKLCIIKRGTVFLTKQPPF</sequence>
<protein>
    <submittedName>
        <fullName evidence="1">Uncharacterized protein</fullName>
    </submittedName>
</protein>
<accession>A0A652ZZS1</accession>
<dbReference type="AlphaFoldDB" id="A0A652ZZS1"/>
<gene>
    <name evidence="1" type="ORF">TRIP_E90085</name>
</gene>
<proteinExistence type="predicted"/>
<reference evidence="1" key="1">
    <citation type="submission" date="2018-07" db="EMBL/GenBank/DDBJ databases">
        <authorList>
            <consortium name="Genoscope - CEA"/>
            <person name="William W."/>
        </authorList>
    </citation>
    <scope>NUCLEOTIDE SEQUENCE</scope>
    <source>
        <strain evidence="1">IK1</strain>
    </source>
</reference>
<dbReference type="EMBL" id="UPXP01000038">
    <property type="protein sequence ID" value="VBB41259.1"/>
    <property type="molecule type" value="Genomic_DNA"/>
</dbReference>
<organism evidence="1">
    <name type="scientific">uncultured Spirochaetota bacterium</name>
    <dbReference type="NCBI Taxonomy" id="460511"/>
    <lineage>
        <taxon>Bacteria</taxon>
        <taxon>Pseudomonadati</taxon>
        <taxon>Spirochaetota</taxon>
        <taxon>environmental samples</taxon>
    </lineage>
</organism>